<dbReference type="InterPro" id="IPR004895">
    <property type="entry name" value="Prenylated_rab_accept_PRA1"/>
</dbReference>
<dbReference type="GO" id="GO:0005794">
    <property type="term" value="C:Golgi apparatus"/>
    <property type="evidence" value="ECO:0007669"/>
    <property type="project" value="TreeGrafter"/>
</dbReference>
<evidence type="ECO:0000256" key="3">
    <source>
        <dbReference type="ARBA" id="ARBA00006483"/>
    </source>
</evidence>
<keyword evidence="6 7" id="KW-0472">Membrane</keyword>
<evidence type="ECO:0000256" key="2">
    <source>
        <dbReference type="ARBA" id="ARBA00004234"/>
    </source>
</evidence>
<evidence type="ECO:0000256" key="1">
    <source>
        <dbReference type="ARBA" id="ARBA00004141"/>
    </source>
</evidence>
<proteinExistence type="inferred from homology"/>
<accession>A0AAN8X566</accession>
<keyword evidence="5 7" id="KW-1133">Transmembrane helix</keyword>
<comment type="subcellular location">
    <subcellularLocation>
        <location evidence="2">Cytoplasmic vesicle</location>
        <location evidence="2">Secretory vesicle</location>
        <location evidence="2">Synaptic vesicle</location>
    </subcellularLocation>
    <subcellularLocation>
        <location evidence="1 7">Membrane</location>
        <topology evidence="1 7">Multi-pass membrane protein</topology>
    </subcellularLocation>
</comment>
<keyword evidence="4 7" id="KW-0812">Transmembrane</keyword>
<organism evidence="8 9">
    <name type="scientific">Halocaridina rubra</name>
    <name type="common">Hawaiian red shrimp</name>
    <dbReference type="NCBI Taxonomy" id="373956"/>
    <lineage>
        <taxon>Eukaryota</taxon>
        <taxon>Metazoa</taxon>
        <taxon>Ecdysozoa</taxon>
        <taxon>Arthropoda</taxon>
        <taxon>Crustacea</taxon>
        <taxon>Multicrustacea</taxon>
        <taxon>Malacostraca</taxon>
        <taxon>Eumalacostraca</taxon>
        <taxon>Eucarida</taxon>
        <taxon>Decapoda</taxon>
        <taxon>Pleocyemata</taxon>
        <taxon>Caridea</taxon>
        <taxon>Atyoidea</taxon>
        <taxon>Atyidae</taxon>
        <taxon>Halocaridina</taxon>
    </lineage>
</organism>
<evidence type="ECO:0000256" key="6">
    <source>
        <dbReference type="ARBA" id="ARBA00023136"/>
    </source>
</evidence>
<dbReference type="PANTHER" id="PTHR19317">
    <property type="entry name" value="PRENYLATED RAB ACCEPTOR 1-RELATED"/>
    <property type="match status" value="1"/>
</dbReference>
<dbReference type="Pfam" id="PF03208">
    <property type="entry name" value="PRA1"/>
    <property type="match status" value="1"/>
</dbReference>
<evidence type="ECO:0000313" key="8">
    <source>
        <dbReference type="EMBL" id="KAK7078106.1"/>
    </source>
</evidence>
<dbReference type="Proteomes" id="UP001381693">
    <property type="component" value="Unassembled WGS sequence"/>
</dbReference>
<evidence type="ECO:0000256" key="7">
    <source>
        <dbReference type="RuleBase" id="RU363107"/>
    </source>
</evidence>
<protein>
    <recommendedName>
        <fullName evidence="7">PRA1 family protein</fullName>
    </recommendedName>
</protein>
<feature type="transmembrane region" description="Helical" evidence="7">
    <location>
        <begin position="76"/>
        <end position="103"/>
    </location>
</feature>
<dbReference type="AlphaFoldDB" id="A0AAN8X566"/>
<evidence type="ECO:0000313" key="9">
    <source>
        <dbReference type="Proteomes" id="UP001381693"/>
    </source>
</evidence>
<dbReference type="EMBL" id="JAXCGZ010008012">
    <property type="protein sequence ID" value="KAK7078106.1"/>
    <property type="molecule type" value="Genomic_DNA"/>
</dbReference>
<reference evidence="8 9" key="1">
    <citation type="submission" date="2023-11" db="EMBL/GenBank/DDBJ databases">
        <title>Halocaridina rubra genome assembly.</title>
        <authorList>
            <person name="Smith C."/>
        </authorList>
    </citation>
    <scope>NUCLEOTIDE SEQUENCE [LARGE SCALE GENOMIC DNA]</scope>
    <source>
        <strain evidence="8">EP-1</strain>
        <tissue evidence="8">Whole</tissue>
    </source>
</reference>
<comment type="similarity">
    <text evidence="3 7">Belongs to the PRA1 family.</text>
</comment>
<evidence type="ECO:0000256" key="4">
    <source>
        <dbReference type="ARBA" id="ARBA00022692"/>
    </source>
</evidence>
<evidence type="ECO:0000256" key="5">
    <source>
        <dbReference type="ARBA" id="ARBA00022989"/>
    </source>
</evidence>
<name>A0AAN8X566_HALRR</name>
<sequence length="189" mass="21478">MEESGIEPSGCSKIIMQLPVHIQLASPGMHEWVVRRRENVRSWLVFLNTQNFKAPVSFQRWTKRLMKNIDYFQSNYVFIFIGLVVYCLITSPLLFLIVSLSLGGCYLVSLKNVDRKLVIGGREVSVGHQFLLIGILSLPLFYWAGVGSVLFWVLGATFFVICIHATFYNIENVVGSDEDPFEEPAIQEV</sequence>
<gene>
    <name evidence="8" type="primary">RABAC1_2</name>
    <name evidence="8" type="ORF">SK128_017256</name>
</gene>
<feature type="transmembrane region" description="Helical" evidence="7">
    <location>
        <begin position="149"/>
        <end position="170"/>
    </location>
</feature>
<dbReference type="GO" id="GO:0016020">
    <property type="term" value="C:membrane"/>
    <property type="evidence" value="ECO:0007669"/>
    <property type="project" value="UniProtKB-SubCell"/>
</dbReference>
<comment type="caution">
    <text evidence="8">The sequence shown here is derived from an EMBL/GenBank/DDBJ whole genome shotgun (WGS) entry which is preliminary data.</text>
</comment>
<keyword evidence="9" id="KW-1185">Reference proteome</keyword>
<dbReference type="PANTHER" id="PTHR19317:SF0">
    <property type="entry name" value="PRENYLATED RAB ACCEPTOR PROTEIN 1"/>
    <property type="match status" value="1"/>
</dbReference>
<dbReference type="GO" id="GO:0008021">
    <property type="term" value="C:synaptic vesicle"/>
    <property type="evidence" value="ECO:0007669"/>
    <property type="project" value="UniProtKB-SubCell"/>
</dbReference>